<protein>
    <submittedName>
        <fullName evidence="2">Methyltransferase type 12</fullName>
    </submittedName>
</protein>
<gene>
    <name evidence="2" type="ordered locus">Tthe_0910</name>
</gene>
<dbReference type="RefSeq" id="WP_013297417.1">
    <property type="nucleotide sequence ID" value="NC_014410.1"/>
</dbReference>
<dbReference type="Proteomes" id="UP000001626">
    <property type="component" value="Chromosome"/>
</dbReference>
<dbReference type="OrthoDB" id="9771846at2"/>
<keyword evidence="2" id="KW-0808">Transferase</keyword>
<proteinExistence type="predicted"/>
<dbReference type="GO" id="GO:0032259">
    <property type="term" value="P:methylation"/>
    <property type="evidence" value="ECO:0007669"/>
    <property type="project" value="UniProtKB-KW"/>
</dbReference>
<dbReference type="PANTHER" id="PTHR43861">
    <property type="entry name" value="TRANS-ACONITATE 2-METHYLTRANSFERASE-RELATED"/>
    <property type="match status" value="1"/>
</dbReference>
<name>D9TMG0_THETC</name>
<dbReference type="Pfam" id="PF08242">
    <property type="entry name" value="Methyltransf_12"/>
    <property type="match status" value="1"/>
</dbReference>
<dbReference type="EMBL" id="CP002171">
    <property type="protein sequence ID" value="ADL68448.1"/>
    <property type="molecule type" value="Genomic_DNA"/>
</dbReference>
<dbReference type="KEGG" id="ttm:Tthe_0910"/>
<evidence type="ECO:0000313" key="3">
    <source>
        <dbReference type="Proteomes" id="UP000001626"/>
    </source>
</evidence>
<dbReference type="HOGENOM" id="CLU_1282714_0_0_9"/>
<dbReference type="InterPro" id="IPR013217">
    <property type="entry name" value="Methyltransf_12"/>
</dbReference>
<dbReference type="SUPFAM" id="SSF53335">
    <property type="entry name" value="S-adenosyl-L-methionine-dependent methyltransferases"/>
    <property type="match status" value="1"/>
</dbReference>
<feature type="domain" description="Methyltransferase type 12" evidence="1">
    <location>
        <begin position="50"/>
        <end position="128"/>
    </location>
</feature>
<sequence>MVNINTKSYWDNRFRSNDWILSGGEIQTKRFACEQIKFFKIPTTFDGTIVDFGCALGDAIPIYKRRFKNAKLIGFDISEEAIRKCKEKYGNIADFYQGTYLDVPKVDVIIASNVLEHLNDDKKIAEELLKKCNDLYITVPYKEVLSSCGEHVNSYDEHSFDYLNPIDYHIYKSKGLMCCNSIFIDVYVKNIIRPLLGKKIVKPKYEIIYHFQNKK</sequence>
<organism evidence="2 3">
    <name type="scientific">Thermoanaerobacterium thermosaccharolyticum (strain ATCC 7956 / DSM 571 / NCIMB 9385 / NCA 3814 / NCTC 13789 / WDCM 00135 / 2032)</name>
    <name type="common">Clostridium thermosaccharolyticum</name>
    <dbReference type="NCBI Taxonomy" id="580327"/>
    <lineage>
        <taxon>Bacteria</taxon>
        <taxon>Bacillati</taxon>
        <taxon>Bacillota</taxon>
        <taxon>Clostridia</taxon>
        <taxon>Thermoanaerobacterales</taxon>
        <taxon>Thermoanaerobacteraceae</taxon>
        <taxon>Thermoanaerobacterium</taxon>
    </lineage>
</organism>
<dbReference type="AlphaFoldDB" id="D9TMG0"/>
<dbReference type="GO" id="GO:0008168">
    <property type="term" value="F:methyltransferase activity"/>
    <property type="evidence" value="ECO:0007669"/>
    <property type="project" value="UniProtKB-KW"/>
</dbReference>
<dbReference type="STRING" id="580327.Tthe_0910"/>
<dbReference type="GeneID" id="93863776"/>
<dbReference type="CDD" id="cd02440">
    <property type="entry name" value="AdoMet_MTases"/>
    <property type="match status" value="1"/>
</dbReference>
<evidence type="ECO:0000259" key="1">
    <source>
        <dbReference type="Pfam" id="PF08242"/>
    </source>
</evidence>
<accession>D9TMG0</accession>
<reference evidence="2 3" key="1">
    <citation type="submission" date="2010-08" db="EMBL/GenBank/DDBJ databases">
        <title>Complete sequence of Thermoanaerobacterium thermosaccharolyticum DSM 571.</title>
        <authorList>
            <consortium name="US DOE Joint Genome Institute"/>
            <person name="Lucas S."/>
            <person name="Copeland A."/>
            <person name="Lapidus A."/>
            <person name="Cheng J.-F."/>
            <person name="Bruce D."/>
            <person name="Goodwin L."/>
            <person name="Pitluck S."/>
            <person name="Teshima H."/>
            <person name="Detter J.C."/>
            <person name="Han C."/>
            <person name="Tapia R."/>
            <person name="Land M."/>
            <person name="Hauser L."/>
            <person name="Chang Y.-J."/>
            <person name="Jeffries C."/>
            <person name="Kyrpides N."/>
            <person name="Ivanova N."/>
            <person name="Mikhailova N."/>
            <person name="Hemme C.L."/>
            <person name="Woyke T."/>
        </authorList>
    </citation>
    <scope>NUCLEOTIDE SEQUENCE [LARGE SCALE GENOMIC DNA]</scope>
    <source>
        <strain evidence="3">ATCC 7956 / DSM 571 / NCIMB 9385 / NCA 3814 / NCTC 13789 / WDCM 00135 / 2032</strain>
    </source>
</reference>
<dbReference type="eggNOG" id="COG2226">
    <property type="taxonomic scope" value="Bacteria"/>
</dbReference>
<dbReference type="Gene3D" id="3.40.50.150">
    <property type="entry name" value="Vaccinia Virus protein VP39"/>
    <property type="match status" value="1"/>
</dbReference>
<keyword evidence="2" id="KW-0489">Methyltransferase</keyword>
<evidence type="ECO:0000313" key="2">
    <source>
        <dbReference type="EMBL" id="ADL68448.1"/>
    </source>
</evidence>
<dbReference type="InterPro" id="IPR029063">
    <property type="entry name" value="SAM-dependent_MTases_sf"/>
</dbReference>
<keyword evidence="3" id="KW-1185">Reference proteome</keyword>